<dbReference type="InterPro" id="IPR018060">
    <property type="entry name" value="HTH_AraC"/>
</dbReference>
<dbReference type="SUPFAM" id="SSF48150">
    <property type="entry name" value="DNA-glycosylase"/>
    <property type="match status" value="1"/>
</dbReference>
<keyword evidence="3" id="KW-0227">DNA damage</keyword>
<dbReference type="Pfam" id="PF02805">
    <property type="entry name" value="Ada_Zn_binding"/>
    <property type="match status" value="1"/>
</dbReference>
<dbReference type="RefSeq" id="WP_166950847.1">
    <property type="nucleotide sequence ID" value="NZ_JAARLZ010000011.1"/>
</dbReference>
<dbReference type="Pfam" id="PF12833">
    <property type="entry name" value="HTH_18"/>
    <property type="match status" value="1"/>
</dbReference>
<evidence type="ECO:0000259" key="6">
    <source>
        <dbReference type="PROSITE" id="PS01124"/>
    </source>
</evidence>
<dbReference type="InterPro" id="IPR035451">
    <property type="entry name" value="Ada-like_dom_sf"/>
</dbReference>
<dbReference type="Gene3D" id="1.10.340.30">
    <property type="entry name" value="Hypothetical protein, domain 2"/>
    <property type="match status" value="1"/>
</dbReference>
<dbReference type="InterPro" id="IPR051912">
    <property type="entry name" value="Alkylbase_DNA_Glycosylase/TA"/>
</dbReference>
<dbReference type="GO" id="GO:0032131">
    <property type="term" value="F:alkylated DNA binding"/>
    <property type="evidence" value="ECO:0007669"/>
    <property type="project" value="TreeGrafter"/>
</dbReference>
<evidence type="ECO:0000256" key="5">
    <source>
        <dbReference type="ARBA" id="ARBA00023204"/>
    </source>
</evidence>
<evidence type="ECO:0000256" key="1">
    <source>
        <dbReference type="ARBA" id="ARBA00000086"/>
    </source>
</evidence>
<evidence type="ECO:0000256" key="2">
    <source>
        <dbReference type="ARBA" id="ARBA00012000"/>
    </source>
</evidence>
<keyword evidence="4" id="KW-0010">Activator</keyword>
<dbReference type="GO" id="GO:0032993">
    <property type="term" value="C:protein-DNA complex"/>
    <property type="evidence" value="ECO:0007669"/>
    <property type="project" value="TreeGrafter"/>
</dbReference>
<reference evidence="7 8" key="1">
    <citation type="submission" date="2020-03" db="EMBL/GenBank/DDBJ databases">
        <authorList>
            <person name="Lai Q."/>
        </authorList>
    </citation>
    <scope>NUCLEOTIDE SEQUENCE [LARGE SCALE GENOMIC DNA]</scope>
    <source>
        <strain evidence="7 8">CCUG 25036</strain>
    </source>
</reference>
<dbReference type="GO" id="GO:0003700">
    <property type="term" value="F:DNA-binding transcription factor activity"/>
    <property type="evidence" value="ECO:0007669"/>
    <property type="project" value="InterPro"/>
</dbReference>
<dbReference type="Gene3D" id="3.40.10.10">
    <property type="entry name" value="DNA Methylphosphotriester Repair Domain"/>
    <property type="match status" value="1"/>
</dbReference>
<proteinExistence type="predicted"/>
<evidence type="ECO:0000313" key="8">
    <source>
        <dbReference type="Proteomes" id="UP000490980"/>
    </source>
</evidence>
<dbReference type="GO" id="GO:0008168">
    <property type="term" value="F:methyltransferase activity"/>
    <property type="evidence" value="ECO:0007669"/>
    <property type="project" value="InterPro"/>
</dbReference>
<comment type="catalytic activity">
    <reaction evidence="1">
        <text>Hydrolysis of alkylated DNA, releasing 3-methyladenine, 3-methylguanine, 7-methylguanine and 7-methyladenine.</text>
        <dbReference type="EC" id="3.2.2.21"/>
    </reaction>
</comment>
<dbReference type="GO" id="GO:0043565">
    <property type="term" value="F:sequence-specific DNA binding"/>
    <property type="evidence" value="ECO:0007669"/>
    <property type="project" value="InterPro"/>
</dbReference>
<dbReference type="Gene3D" id="1.10.1670.40">
    <property type="match status" value="1"/>
</dbReference>
<dbReference type="SMART" id="SM00478">
    <property type="entry name" value="ENDO3c"/>
    <property type="match status" value="1"/>
</dbReference>
<organism evidence="7 8">
    <name type="scientific">Luteibacter anthropi</name>
    <dbReference type="NCBI Taxonomy" id="564369"/>
    <lineage>
        <taxon>Bacteria</taxon>
        <taxon>Pseudomonadati</taxon>
        <taxon>Pseudomonadota</taxon>
        <taxon>Gammaproteobacteria</taxon>
        <taxon>Lysobacterales</taxon>
        <taxon>Rhodanobacteraceae</taxon>
        <taxon>Luteibacter</taxon>
    </lineage>
</organism>
<name>A0A7X5ZJZ9_9GAMM</name>
<dbReference type="Proteomes" id="UP000490980">
    <property type="component" value="Unassembled WGS sequence"/>
</dbReference>
<dbReference type="PANTHER" id="PTHR43003">
    <property type="entry name" value="DNA-3-METHYLADENINE GLYCOSYLASE"/>
    <property type="match status" value="1"/>
</dbReference>
<dbReference type="Gene3D" id="1.10.10.60">
    <property type="entry name" value="Homeodomain-like"/>
    <property type="match status" value="1"/>
</dbReference>
<dbReference type="EC" id="3.2.2.21" evidence="2"/>
<comment type="caution">
    <text evidence="7">The sequence shown here is derived from an EMBL/GenBank/DDBJ whole genome shotgun (WGS) entry which is preliminary data.</text>
</comment>
<dbReference type="InterPro" id="IPR003265">
    <property type="entry name" value="HhH-GPD_domain"/>
</dbReference>
<sequence length="464" mass="49920">MHWDRKAARKGDLDGQFLMGSLSAGTYNLPSCTVPMRRKDDLVTFASEAQAKAAGLKACKVCKPDRYYATHGNGLGEYHQLAALLARRPASVVNGAALAEVIGATPERLEVLVGDHAHLTAAEWLDRERSRFAARALIGAGTSVSAAGTAAGFADEAVYKSVFSAHMAMSPQDYRKLGSKQGFTIQLPADYQTAYVLAYQGRDPEGIAERSDDSRVWKALSTPDGPVVMEIHLQRGAARITVEGKRPVGPESMAKLHRDALKILGLGTDISRFEAAHPELVGMRRGLRVTLIPSAFDALAWAIMGQQINVSFAGSLRRDLILLAGEKVGDMYVHPTPERVAGLDASDLTSRRFSRSKTKYLLDVAQSIAAGELDIEGLVDGSAVYAEAALTAQHGVGVWTARYVLMRTGFGDAAPVGDSGLATALHRLHQMPERPDATGTARLMARYSPWRSLASMHLWASLSA</sequence>
<keyword evidence="5" id="KW-0234">DNA repair</keyword>
<dbReference type="GO" id="GO:0008725">
    <property type="term" value="F:DNA-3-methyladenine glycosylase activity"/>
    <property type="evidence" value="ECO:0007669"/>
    <property type="project" value="TreeGrafter"/>
</dbReference>
<accession>A0A7X5ZJZ9</accession>
<dbReference type="PANTHER" id="PTHR43003:SF5">
    <property type="entry name" value="DNA-3-METHYLADENINE GLYCOSYLASE"/>
    <property type="match status" value="1"/>
</dbReference>
<dbReference type="Pfam" id="PF00730">
    <property type="entry name" value="HhH-GPD"/>
    <property type="match status" value="1"/>
</dbReference>
<gene>
    <name evidence="7" type="ORF">HBF25_17945</name>
</gene>
<dbReference type="CDD" id="cd00056">
    <property type="entry name" value="ENDO3c"/>
    <property type="match status" value="1"/>
</dbReference>
<dbReference type="GO" id="GO:0006307">
    <property type="term" value="P:DNA alkylation repair"/>
    <property type="evidence" value="ECO:0007669"/>
    <property type="project" value="TreeGrafter"/>
</dbReference>
<evidence type="ECO:0000256" key="4">
    <source>
        <dbReference type="ARBA" id="ARBA00023159"/>
    </source>
</evidence>
<dbReference type="GO" id="GO:0006285">
    <property type="term" value="P:base-excision repair, AP site formation"/>
    <property type="evidence" value="ECO:0007669"/>
    <property type="project" value="TreeGrafter"/>
</dbReference>
<dbReference type="SMART" id="SM00342">
    <property type="entry name" value="HTH_ARAC"/>
    <property type="match status" value="1"/>
</dbReference>
<feature type="domain" description="HTH araC/xylS-type" evidence="6">
    <location>
        <begin position="79"/>
        <end position="177"/>
    </location>
</feature>
<dbReference type="InterPro" id="IPR011257">
    <property type="entry name" value="DNA_glycosylase"/>
</dbReference>
<evidence type="ECO:0000256" key="3">
    <source>
        <dbReference type="ARBA" id="ARBA00022763"/>
    </source>
</evidence>
<dbReference type="GO" id="GO:0005737">
    <property type="term" value="C:cytoplasm"/>
    <property type="evidence" value="ECO:0007669"/>
    <property type="project" value="TreeGrafter"/>
</dbReference>
<keyword evidence="8" id="KW-1185">Reference proteome</keyword>
<dbReference type="InterPro" id="IPR004026">
    <property type="entry name" value="Ada_DNA_repair_Zn-bd"/>
</dbReference>
<evidence type="ECO:0000313" key="7">
    <source>
        <dbReference type="EMBL" id="NII08271.1"/>
    </source>
</evidence>
<dbReference type="GO" id="GO:0008270">
    <property type="term" value="F:zinc ion binding"/>
    <property type="evidence" value="ECO:0007669"/>
    <property type="project" value="InterPro"/>
</dbReference>
<dbReference type="GO" id="GO:0043916">
    <property type="term" value="F:DNA-7-methylguanine glycosylase activity"/>
    <property type="evidence" value="ECO:0007669"/>
    <property type="project" value="TreeGrafter"/>
</dbReference>
<dbReference type="PROSITE" id="PS01124">
    <property type="entry name" value="HTH_ARAC_FAMILY_2"/>
    <property type="match status" value="1"/>
</dbReference>
<protein>
    <recommendedName>
        <fullName evidence="2">DNA-3-methyladenine glycosylase II</fullName>
        <ecNumber evidence="2">3.2.2.21</ecNumber>
    </recommendedName>
</protein>
<dbReference type="SUPFAM" id="SSF57884">
    <property type="entry name" value="Ada DNA repair protein, N-terminal domain (N-Ada 10)"/>
    <property type="match status" value="1"/>
</dbReference>
<dbReference type="EMBL" id="JAARLZ010000011">
    <property type="protein sequence ID" value="NII08271.1"/>
    <property type="molecule type" value="Genomic_DNA"/>
</dbReference>
<dbReference type="AlphaFoldDB" id="A0A7X5ZJZ9"/>